<dbReference type="SUPFAM" id="SSF52047">
    <property type="entry name" value="RNI-like"/>
    <property type="match status" value="1"/>
</dbReference>
<dbReference type="EMBL" id="GG662846">
    <property type="protein sequence ID" value="EAR87736.2"/>
    <property type="molecule type" value="Genomic_DNA"/>
</dbReference>
<dbReference type="KEGG" id="tet:TTHERM_01396430"/>
<dbReference type="HOGENOM" id="CLU_046358_0_0_1"/>
<reference evidence="2" key="1">
    <citation type="journal article" date="2006" name="PLoS Biol.">
        <title>Macronuclear genome sequence of the ciliate Tetrahymena thermophila, a model eukaryote.</title>
        <authorList>
            <person name="Eisen J.A."/>
            <person name="Coyne R.S."/>
            <person name="Wu M."/>
            <person name="Wu D."/>
            <person name="Thiagarajan M."/>
            <person name="Wortman J.R."/>
            <person name="Badger J.H."/>
            <person name="Ren Q."/>
            <person name="Amedeo P."/>
            <person name="Jones K.M."/>
            <person name="Tallon L.J."/>
            <person name="Delcher A.L."/>
            <person name="Salzberg S.L."/>
            <person name="Silva J.C."/>
            <person name="Haas B.J."/>
            <person name="Majoros W.H."/>
            <person name="Farzad M."/>
            <person name="Carlton J.M."/>
            <person name="Smith R.K. Jr."/>
            <person name="Garg J."/>
            <person name="Pearlman R.E."/>
            <person name="Karrer K.M."/>
            <person name="Sun L."/>
            <person name="Manning G."/>
            <person name="Elde N.C."/>
            <person name="Turkewitz A.P."/>
            <person name="Asai D.J."/>
            <person name="Wilkes D.E."/>
            <person name="Wang Y."/>
            <person name="Cai H."/>
            <person name="Collins K."/>
            <person name="Stewart B.A."/>
            <person name="Lee S.R."/>
            <person name="Wilamowska K."/>
            <person name="Weinberg Z."/>
            <person name="Ruzzo W.L."/>
            <person name="Wloga D."/>
            <person name="Gaertig J."/>
            <person name="Frankel J."/>
            <person name="Tsao C.-C."/>
            <person name="Gorovsky M.A."/>
            <person name="Keeling P.J."/>
            <person name="Waller R.F."/>
            <person name="Patron N.J."/>
            <person name="Cherry J.M."/>
            <person name="Stover N.A."/>
            <person name="Krieger C.J."/>
            <person name="del Toro C."/>
            <person name="Ryder H.F."/>
            <person name="Williamson S.C."/>
            <person name="Barbeau R.A."/>
            <person name="Hamilton E.P."/>
            <person name="Orias E."/>
        </authorList>
    </citation>
    <scope>NUCLEOTIDE SEQUENCE [LARGE SCALE GENOMIC DNA]</scope>
    <source>
        <strain evidence="2">SB210</strain>
    </source>
</reference>
<dbReference type="Proteomes" id="UP000009168">
    <property type="component" value="Unassembled WGS sequence"/>
</dbReference>
<dbReference type="AlphaFoldDB" id="Q22R25"/>
<proteinExistence type="predicted"/>
<sequence length="203" mass="24178">MTLNNSQLNDKIICHYKQSFENLKELNDLSLTINSNEYFDNQYLFSSLIRHCPYISQLRLQLKTIQLTDALYQELFGVLQSLKYLKQINFIFDKGHCMQFNYQILGSNVRNFSNLNYARLSFQNLNSSQKSLKLKTDIILQNESLNSQKDTTEEIKIQKSNFLDSQIQKRWRSRNVYQNRSQQLLQQNLFFKKAIRLVKLEVQ</sequence>
<organism evidence="1 2">
    <name type="scientific">Tetrahymena thermophila (strain SB210)</name>
    <dbReference type="NCBI Taxonomy" id="312017"/>
    <lineage>
        <taxon>Eukaryota</taxon>
        <taxon>Sar</taxon>
        <taxon>Alveolata</taxon>
        <taxon>Ciliophora</taxon>
        <taxon>Intramacronucleata</taxon>
        <taxon>Oligohymenophorea</taxon>
        <taxon>Hymenostomatida</taxon>
        <taxon>Tetrahymenina</taxon>
        <taxon>Tetrahymenidae</taxon>
        <taxon>Tetrahymena</taxon>
    </lineage>
</organism>
<evidence type="ECO:0000313" key="2">
    <source>
        <dbReference type="Proteomes" id="UP000009168"/>
    </source>
</evidence>
<name>Q22R25_TETTS</name>
<dbReference type="RefSeq" id="XP_001007981.2">
    <property type="nucleotide sequence ID" value="XM_001007981.2"/>
</dbReference>
<dbReference type="GeneID" id="7839087"/>
<dbReference type="InParanoid" id="Q22R25"/>
<gene>
    <name evidence="1" type="ORF">TTHERM_01396430</name>
</gene>
<evidence type="ECO:0000313" key="1">
    <source>
        <dbReference type="EMBL" id="EAR87736.2"/>
    </source>
</evidence>
<accession>Q22R25</accession>
<keyword evidence="2" id="KW-1185">Reference proteome</keyword>
<protein>
    <submittedName>
        <fullName evidence="1">Uncharacterized protein</fullName>
    </submittedName>
</protein>